<sequence>MTLAFTIGQADQQNAHEPFQSLQSRVHRSIASHTEFSLDRIVTQDNRVKYTNQGRTETSTDHLDEVFHLMRQLNELGIGSDTLGRMQENGRSFRDALRHCCERVAADFSGEPLVYVELGPEPIKTGYIVKTLLALGVTFDRYIAVDINPKSAAPMRAALENILPDTPLDFVTAPFEEFSLERYLGDGTPRALVTMLGFQEGNDDPYTVNGWLKTIARPGDLLLSESQLYKAGQIDKIPYFYANPAMQRFSRIAFEQSIDRAMPTLNRFFLLPVPFRDGETAQVAILGEEFSNAISGRSLHVSNFCLKLTLDQYRHYRQHGGHFEITGETFTDDETLHFQLSRRV</sequence>
<comment type="caution">
    <text evidence="1">The sequence shown here is derived from an EMBL/GenBank/DDBJ whole genome shotgun (WGS) entry which is preliminary data.</text>
</comment>
<dbReference type="RefSeq" id="WP_207142945.1">
    <property type="nucleotide sequence ID" value="NZ_JAEKJZ010000006.1"/>
</dbReference>
<evidence type="ECO:0008006" key="3">
    <source>
        <dbReference type="Google" id="ProtNLM"/>
    </source>
</evidence>
<dbReference type="InterPro" id="IPR029063">
    <property type="entry name" value="SAM-dependent_MTases_sf"/>
</dbReference>
<accession>A0A939EIM3</accession>
<protein>
    <recommendedName>
        <fullName evidence="3">Histidine-specific methyltransferase SAM-dependent domain-containing protein</fullName>
    </recommendedName>
</protein>
<dbReference type="AlphaFoldDB" id="A0A939EIM3"/>
<organism evidence="1 2">
    <name type="scientific">Roseibium aggregatum</name>
    <dbReference type="NCBI Taxonomy" id="187304"/>
    <lineage>
        <taxon>Bacteria</taxon>
        <taxon>Pseudomonadati</taxon>
        <taxon>Pseudomonadota</taxon>
        <taxon>Alphaproteobacteria</taxon>
        <taxon>Hyphomicrobiales</taxon>
        <taxon>Stappiaceae</taxon>
        <taxon>Roseibium</taxon>
    </lineage>
</organism>
<name>A0A939EIM3_9HYPH</name>
<dbReference type="Gene3D" id="3.40.50.150">
    <property type="entry name" value="Vaccinia Virus protein VP39"/>
    <property type="match status" value="1"/>
</dbReference>
<evidence type="ECO:0000313" key="2">
    <source>
        <dbReference type="Proteomes" id="UP000664096"/>
    </source>
</evidence>
<dbReference type="EMBL" id="JAEKJZ010000006">
    <property type="protein sequence ID" value="MBN9673087.1"/>
    <property type="molecule type" value="Genomic_DNA"/>
</dbReference>
<reference evidence="1" key="1">
    <citation type="submission" date="2020-12" db="EMBL/GenBank/DDBJ databases">
        <title>Oil enriched cultivation method for isolating marine PHA-producing bacteria.</title>
        <authorList>
            <person name="Zheng W."/>
            <person name="Yu S."/>
            <person name="Huang Y."/>
        </authorList>
    </citation>
    <scope>NUCLEOTIDE SEQUENCE</scope>
    <source>
        <strain evidence="1">SY-2-12</strain>
    </source>
</reference>
<evidence type="ECO:0000313" key="1">
    <source>
        <dbReference type="EMBL" id="MBN9673087.1"/>
    </source>
</evidence>
<dbReference type="Proteomes" id="UP000664096">
    <property type="component" value="Unassembled WGS sequence"/>
</dbReference>
<proteinExistence type="predicted"/>
<gene>
    <name evidence="1" type="ORF">JF539_22210</name>
</gene>